<keyword evidence="2" id="KW-0472">Membrane</keyword>
<feature type="domain" description="Fungal lipase-type" evidence="3">
    <location>
        <begin position="179"/>
        <end position="335"/>
    </location>
</feature>
<feature type="transmembrane region" description="Helical" evidence="2">
    <location>
        <begin position="247"/>
        <end position="267"/>
    </location>
</feature>
<keyword evidence="2" id="KW-1133">Transmembrane helix</keyword>
<dbReference type="AlphaFoldDB" id="A0A6C0E2F5"/>
<keyword evidence="2" id="KW-0812">Transmembrane</keyword>
<dbReference type="InterPro" id="IPR002921">
    <property type="entry name" value="Fungal_lipase-type"/>
</dbReference>
<dbReference type="EMBL" id="MN739730">
    <property type="protein sequence ID" value="QHT23337.1"/>
    <property type="molecule type" value="Genomic_DNA"/>
</dbReference>
<dbReference type="PANTHER" id="PTHR45856">
    <property type="entry name" value="ALPHA/BETA-HYDROLASES SUPERFAMILY PROTEIN"/>
    <property type="match status" value="1"/>
</dbReference>
<accession>A0A6C0E2F5</accession>
<feature type="region of interest" description="Disordered" evidence="1">
    <location>
        <begin position="1"/>
        <end position="25"/>
    </location>
</feature>
<protein>
    <recommendedName>
        <fullName evidence="3">Fungal lipase-type domain-containing protein</fullName>
    </recommendedName>
</protein>
<dbReference type="GO" id="GO:0006629">
    <property type="term" value="P:lipid metabolic process"/>
    <property type="evidence" value="ECO:0007669"/>
    <property type="project" value="InterPro"/>
</dbReference>
<evidence type="ECO:0000313" key="4">
    <source>
        <dbReference type="EMBL" id="QHT23337.1"/>
    </source>
</evidence>
<evidence type="ECO:0000259" key="3">
    <source>
        <dbReference type="Pfam" id="PF01764"/>
    </source>
</evidence>
<dbReference type="SUPFAM" id="SSF53474">
    <property type="entry name" value="alpha/beta-Hydrolases"/>
    <property type="match status" value="1"/>
</dbReference>
<dbReference type="PANTHER" id="PTHR45856:SF24">
    <property type="entry name" value="FUNGAL LIPASE-LIKE DOMAIN-CONTAINING PROTEIN"/>
    <property type="match status" value="1"/>
</dbReference>
<proteinExistence type="predicted"/>
<dbReference type="CDD" id="cd00519">
    <property type="entry name" value="Lipase_3"/>
    <property type="match status" value="1"/>
</dbReference>
<sequence length="567" mass="65817">MSKKTHKYNKTKRKGNNKTKRKGNTIKKIHDYANKGIKFLSKINNLIDTKEMESDDPPFICFISSILSRLAYNRNGILDDYLTIFHDNIINNDFLIDIKNNNINDIFNNNDFFKLSNIISSKLCIEYARKINKRLLDDTRPKTFPIGVSSKNVMYISITTSNYSSVYIIADKIMNAIWVVFKGTDSPKNMSIYSKPSSLISINLCEGERDGTIGGIFKILSEIINTIMNSIGYLSNHFLTPKSSTKIFTCGHSLGGALATIFAYLWIGLKNNKKSPYYHKHSKNSVVNKICCITFGSPRVLNGFAIKKFNKFIEKEYIFYRRIANEGDPFVNIPISSTVFDSGYFHPDEYNINNKHLVFFCNPILEKKILSEKQIQYNNLHLCNHYKKTTDIKIQFNSMNIYAHSLYYYILYYNLLNVTNYTGEIMRYDYKMKKYSDFYGGDTMGRIIIAGGESNTRIGFYDLYEVEGRKINNDNDIDKDKNNKKDYYKMAIDYTIPNINIQDNYMTKKVFDYLLKNLTVYKDDVKNNTNTNINPLKGEVIFLPINKQSVFIESINCYTSQFFNYID</sequence>
<evidence type="ECO:0000256" key="2">
    <source>
        <dbReference type="SAM" id="Phobius"/>
    </source>
</evidence>
<name>A0A6C0E2F5_9ZZZZ</name>
<organism evidence="4">
    <name type="scientific">viral metagenome</name>
    <dbReference type="NCBI Taxonomy" id="1070528"/>
    <lineage>
        <taxon>unclassified sequences</taxon>
        <taxon>metagenomes</taxon>
        <taxon>organismal metagenomes</taxon>
    </lineage>
</organism>
<dbReference type="Gene3D" id="3.40.50.1820">
    <property type="entry name" value="alpha/beta hydrolase"/>
    <property type="match status" value="1"/>
</dbReference>
<dbReference type="InterPro" id="IPR029058">
    <property type="entry name" value="AB_hydrolase_fold"/>
</dbReference>
<reference evidence="4" key="1">
    <citation type="journal article" date="2020" name="Nature">
        <title>Giant virus diversity and host interactions through global metagenomics.</title>
        <authorList>
            <person name="Schulz F."/>
            <person name="Roux S."/>
            <person name="Paez-Espino D."/>
            <person name="Jungbluth S."/>
            <person name="Walsh D.A."/>
            <person name="Denef V.J."/>
            <person name="McMahon K.D."/>
            <person name="Konstantinidis K.T."/>
            <person name="Eloe-Fadrosh E.A."/>
            <person name="Kyrpides N.C."/>
            <person name="Woyke T."/>
        </authorList>
    </citation>
    <scope>NUCLEOTIDE SEQUENCE</scope>
    <source>
        <strain evidence="4">GVMAG-M-3300023179-116</strain>
    </source>
</reference>
<dbReference type="Pfam" id="PF01764">
    <property type="entry name" value="Lipase_3"/>
    <property type="match status" value="1"/>
</dbReference>
<dbReference type="InterPro" id="IPR051218">
    <property type="entry name" value="Sec_MonoDiacylglyc_Lipase"/>
</dbReference>
<evidence type="ECO:0000256" key="1">
    <source>
        <dbReference type="SAM" id="MobiDB-lite"/>
    </source>
</evidence>